<accession>A0AA95EUT1</accession>
<dbReference type="InterPro" id="IPR050471">
    <property type="entry name" value="AB_hydrolase"/>
</dbReference>
<gene>
    <name evidence="3" type="ORF">P0Y55_14410</name>
</gene>
<dbReference type="SUPFAM" id="SSF53474">
    <property type="entry name" value="alpha/beta-Hydrolases"/>
    <property type="match status" value="1"/>
</dbReference>
<proteinExistence type="predicted"/>
<evidence type="ECO:0000313" key="3">
    <source>
        <dbReference type="EMBL" id="WEK53758.1"/>
    </source>
</evidence>
<dbReference type="InterPro" id="IPR000073">
    <property type="entry name" value="AB_hydrolase_1"/>
</dbReference>
<dbReference type="Pfam" id="PF00561">
    <property type="entry name" value="Abhydrolase_1"/>
    <property type="match status" value="1"/>
</dbReference>
<dbReference type="GO" id="GO:0046503">
    <property type="term" value="P:glycerolipid catabolic process"/>
    <property type="evidence" value="ECO:0007669"/>
    <property type="project" value="TreeGrafter"/>
</dbReference>
<keyword evidence="3" id="KW-0378">Hydrolase</keyword>
<dbReference type="PRINTS" id="PR00111">
    <property type="entry name" value="ABHYDROLASE"/>
</dbReference>
<dbReference type="InterPro" id="IPR013595">
    <property type="entry name" value="Pept_S33_TAP-like_C"/>
</dbReference>
<dbReference type="Proteomes" id="UP001178662">
    <property type="component" value="Chromosome"/>
</dbReference>
<protein>
    <submittedName>
        <fullName evidence="3">Alpha/beta hydrolase</fullName>
    </submittedName>
</protein>
<dbReference type="AlphaFoldDB" id="A0AA95EUT1"/>
<dbReference type="Gene3D" id="3.40.50.1820">
    <property type="entry name" value="alpha/beta hydrolase"/>
    <property type="match status" value="1"/>
</dbReference>
<organism evidence="3 4">
    <name type="scientific">Candidatus Cohnella colombiensis</name>
    <dbReference type="NCBI Taxonomy" id="3121368"/>
    <lineage>
        <taxon>Bacteria</taxon>
        <taxon>Bacillati</taxon>
        <taxon>Bacillota</taxon>
        <taxon>Bacilli</taxon>
        <taxon>Bacillales</taxon>
        <taxon>Paenibacillaceae</taxon>
        <taxon>Cohnella</taxon>
    </lineage>
</organism>
<dbReference type="GO" id="GO:0004806">
    <property type="term" value="F:triacylglycerol lipase activity"/>
    <property type="evidence" value="ECO:0007669"/>
    <property type="project" value="TreeGrafter"/>
</dbReference>
<evidence type="ECO:0000259" key="2">
    <source>
        <dbReference type="Pfam" id="PF08386"/>
    </source>
</evidence>
<evidence type="ECO:0000313" key="4">
    <source>
        <dbReference type="Proteomes" id="UP001178662"/>
    </source>
</evidence>
<reference evidence="3" key="1">
    <citation type="submission" date="2023-03" db="EMBL/GenBank/DDBJ databases">
        <title>Andean soil-derived lignocellulolytic bacterial consortium as a source of novel taxa and putative plastic-active enzymes.</title>
        <authorList>
            <person name="Diaz-Garcia L."/>
            <person name="Chuvochina M."/>
            <person name="Feuerriegel G."/>
            <person name="Bunk B."/>
            <person name="Sproer C."/>
            <person name="Streit W.R."/>
            <person name="Rodriguez L.M."/>
            <person name="Overmann J."/>
            <person name="Jimenez D.J."/>
        </authorList>
    </citation>
    <scope>NUCLEOTIDE SEQUENCE</scope>
    <source>
        <strain evidence="3">MAG 2441</strain>
    </source>
</reference>
<dbReference type="PANTHER" id="PTHR43433:SF5">
    <property type="entry name" value="AB HYDROLASE-1 DOMAIN-CONTAINING PROTEIN"/>
    <property type="match status" value="1"/>
</dbReference>
<feature type="domain" description="AB hydrolase-1" evidence="1">
    <location>
        <begin position="24"/>
        <end position="139"/>
    </location>
</feature>
<dbReference type="Pfam" id="PF08386">
    <property type="entry name" value="Abhydrolase_4"/>
    <property type="match status" value="1"/>
</dbReference>
<sequence length="283" mass="31362">MKEKIINNNGLHICTESFGNPASPALLLIMGATASMVWWEDDFCLRLADEGRYVIRYDNRDVGCSISYPLGEPGYTFEDMADDAIHVLDAYGINQAHIAGMSMGGMITQIIALRHPQRVLSTTLISTSNYAPELPPMDEEVMSFFTNIGAVDWENEQSVISYTIAKWRILTGPKYPFDEERITRLATIEAKRAVNLASMNNHSFVTGGETYLERTKEINLPTLVIHGTEDPINPYKHGVYLAKIIPNAAFLSLEGTGHELPPGDWDLVINAISSHTAESGRIS</sequence>
<dbReference type="InterPro" id="IPR029058">
    <property type="entry name" value="AB_hydrolase_fold"/>
</dbReference>
<feature type="domain" description="Peptidase S33 tripeptidyl aminopeptidase-like C-terminal" evidence="2">
    <location>
        <begin position="212"/>
        <end position="259"/>
    </location>
</feature>
<keyword evidence="4" id="KW-1185">Reference proteome</keyword>
<dbReference type="EMBL" id="CP119317">
    <property type="protein sequence ID" value="WEK53758.1"/>
    <property type="molecule type" value="Genomic_DNA"/>
</dbReference>
<dbReference type="PANTHER" id="PTHR43433">
    <property type="entry name" value="HYDROLASE, ALPHA/BETA FOLD FAMILY PROTEIN"/>
    <property type="match status" value="1"/>
</dbReference>
<name>A0AA95EUT1_9BACL</name>
<evidence type="ECO:0000259" key="1">
    <source>
        <dbReference type="Pfam" id="PF00561"/>
    </source>
</evidence>